<name>A0AAW0EN88_9TRYP</name>
<reference evidence="2 3" key="1">
    <citation type="journal article" date="2021" name="MBio">
        <title>A New Model Trypanosomatid, Novymonas esmeraldas: Genomic Perception of Its 'Candidatus Pandoraea novymonadis' Endosymbiont.</title>
        <authorList>
            <person name="Zakharova A."/>
            <person name="Saura A."/>
            <person name="Butenko A."/>
            <person name="Podesvova L."/>
            <person name="Warmusova S."/>
            <person name="Kostygov A.Y."/>
            <person name="Nenarokova A."/>
            <person name="Lukes J."/>
            <person name="Opperdoes F.R."/>
            <person name="Yurchenko V."/>
        </authorList>
    </citation>
    <scope>NUCLEOTIDE SEQUENCE [LARGE SCALE GENOMIC DNA]</scope>
    <source>
        <strain evidence="2 3">E262AT.01</strain>
    </source>
</reference>
<sequence length="151" mass="17206">MDQRRLGGVTDIPPSSRRQDDSAHREALREERLLAFTVAEGSLSLLVTEEMLRRERLVQLRRHEVSLAALSAASSTRVTGRDSESRTPQQRATKSLHVTEAREPLLVDAAAAADELSDEDVERLWQREKRVLELHIQQVSERVRRLQRGAH</sequence>
<dbReference type="Proteomes" id="UP001430356">
    <property type="component" value="Unassembled WGS sequence"/>
</dbReference>
<dbReference type="AlphaFoldDB" id="A0AAW0EN88"/>
<evidence type="ECO:0000256" key="1">
    <source>
        <dbReference type="SAM" id="MobiDB-lite"/>
    </source>
</evidence>
<organism evidence="2 3">
    <name type="scientific">Novymonas esmeraldas</name>
    <dbReference type="NCBI Taxonomy" id="1808958"/>
    <lineage>
        <taxon>Eukaryota</taxon>
        <taxon>Discoba</taxon>
        <taxon>Euglenozoa</taxon>
        <taxon>Kinetoplastea</taxon>
        <taxon>Metakinetoplastina</taxon>
        <taxon>Trypanosomatida</taxon>
        <taxon>Trypanosomatidae</taxon>
        <taxon>Novymonas</taxon>
    </lineage>
</organism>
<accession>A0AAW0EN88</accession>
<proteinExistence type="predicted"/>
<evidence type="ECO:0000313" key="3">
    <source>
        <dbReference type="Proteomes" id="UP001430356"/>
    </source>
</evidence>
<keyword evidence="3" id="KW-1185">Reference proteome</keyword>
<feature type="region of interest" description="Disordered" evidence="1">
    <location>
        <begin position="71"/>
        <end position="97"/>
    </location>
</feature>
<feature type="region of interest" description="Disordered" evidence="1">
    <location>
        <begin position="1"/>
        <end position="26"/>
    </location>
</feature>
<evidence type="ECO:0000313" key="2">
    <source>
        <dbReference type="EMBL" id="KAK7194375.1"/>
    </source>
</evidence>
<comment type="caution">
    <text evidence="2">The sequence shown here is derived from an EMBL/GenBank/DDBJ whole genome shotgun (WGS) entry which is preliminary data.</text>
</comment>
<dbReference type="EMBL" id="JAECZO010000035">
    <property type="protein sequence ID" value="KAK7194375.1"/>
    <property type="molecule type" value="Genomic_DNA"/>
</dbReference>
<gene>
    <name evidence="2" type="ORF">NESM_000353500</name>
</gene>
<protein>
    <submittedName>
        <fullName evidence="2">Uncharacterized protein</fullName>
    </submittedName>
</protein>
<feature type="compositionally biased region" description="Basic and acidic residues" evidence="1">
    <location>
        <begin position="17"/>
        <end position="26"/>
    </location>
</feature>